<evidence type="ECO:0000259" key="1">
    <source>
        <dbReference type="Pfam" id="PF14846"/>
    </source>
</evidence>
<name>A0A1W4WV20_AGRPL</name>
<dbReference type="GeneID" id="108736109"/>
<dbReference type="KEGG" id="apln:108736109"/>
<sequence>MTYALRGIYDEEFNRYLQLSKTLVKQIKTTKDKEICTKWISKLCTLDSKDPVVKKNRNHFFRYMLNVLKKGVQEGPEGHLGYPQYDDRAGKGWEQKTYMSRWSPDKRTYVAAKPMPGRGALIYMAVAKDPSLGWEMPQIILTPEKQKSPFDKCKR</sequence>
<keyword evidence="2" id="KW-1185">Reference proteome</keyword>
<dbReference type="RefSeq" id="XP_018323905.1">
    <property type="nucleotide sequence ID" value="XM_018468403.1"/>
</dbReference>
<protein>
    <submittedName>
        <fullName evidence="3">Uncharacterized protein LOC108736109</fullName>
    </submittedName>
</protein>
<evidence type="ECO:0000313" key="3">
    <source>
        <dbReference type="RefSeq" id="XP_018323905.1"/>
    </source>
</evidence>
<dbReference type="AlphaFoldDB" id="A0A1W4WV20"/>
<dbReference type="Proteomes" id="UP000192223">
    <property type="component" value="Unplaced"/>
</dbReference>
<feature type="domain" description="DUF4485" evidence="1">
    <location>
        <begin position="10"/>
        <end position="76"/>
    </location>
</feature>
<dbReference type="OrthoDB" id="6599787at2759"/>
<dbReference type="InterPro" id="IPR027831">
    <property type="entry name" value="DUF4485"/>
</dbReference>
<dbReference type="Pfam" id="PF14846">
    <property type="entry name" value="DUF4485"/>
    <property type="match status" value="1"/>
</dbReference>
<accession>A0A1W4WV20</accession>
<proteinExistence type="predicted"/>
<dbReference type="InParanoid" id="A0A1W4WV20"/>
<reference evidence="3" key="1">
    <citation type="submission" date="2025-08" db="UniProtKB">
        <authorList>
            <consortium name="RefSeq"/>
        </authorList>
    </citation>
    <scope>IDENTIFICATION</scope>
    <source>
        <tissue evidence="3">Entire body</tissue>
    </source>
</reference>
<evidence type="ECO:0000313" key="2">
    <source>
        <dbReference type="Proteomes" id="UP000192223"/>
    </source>
</evidence>
<gene>
    <name evidence="3" type="primary">LOC108736109</name>
</gene>
<organism evidence="2 3">
    <name type="scientific">Agrilus planipennis</name>
    <name type="common">Emerald ash borer</name>
    <name type="synonym">Agrilus marcopoli</name>
    <dbReference type="NCBI Taxonomy" id="224129"/>
    <lineage>
        <taxon>Eukaryota</taxon>
        <taxon>Metazoa</taxon>
        <taxon>Ecdysozoa</taxon>
        <taxon>Arthropoda</taxon>
        <taxon>Hexapoda</taxon>
        <taxon>Insecta</taxon>
        <taxon>Pterygota</taxon>
        <taxon>Neoptera</taxon>
        <taxon>Endopterygota</taxon>
        <taxon>Coleoptera</taxon>
        <taxon>Polyphaga</taxon>
        <taxon>Elateriformia</taxon>
        <taxon>Buprestoidea</taxon>
        <taxon>Buprestidae</taxon>
        <taxon>Agrilinae</taxon>
        <taxon>Agrilus</taxon>
    </lineage>
</organism>